<reference evidence="1 2" key="1">
    <citation type="submission" date="2023-03" db="EMBL/GenBank/DDBJ databases">
        <title>High recombination rates correlate with genetic variation in Cardiocondyla obscurior ants.</title>
        <authorList>
            <person name="Errbii M."/>
        </authorList>
    </citation>
    <scope>NUCLEOTIDE SEQUENCE [LARGE SCALE GENOMIC DNA]</scope>
    <source>
        <strain evidence="1">Alpha-2009</strain>
        <tissue evidence="1">Whole body</tissue>
    </source>
</reference>
<evidence type="ECO:0000313" key="2">
    <source>
        <dbReference type="Proteomes" id="UP001430953"/>
    </source>
</evidence>
<dbReference type="Proteomes" id="UP001430953">
    <property type="component" value="Unassembled WGS sequence"/>
</dbReference>
<comment type="caution">
    <text evidence="1">The sequence shown here is derived from an EMBL/GenBank/DDBJ whole genome shotgun (WGS) entry which is preliminary data.</text>
</comment>
<organism evidence="1 2">
    <name type="scientific">Cardiocondyla obscurior</name>
    <dbReference type="NCBI Taxonomy" id="286306"/>
    <lineage>
        <taxon>Eukaryota</taxon>
        <taxon>Metazoa</taxon>
        <taxon>Ecdysozoa</taxon>
        <taxon>Arthropoda</taxon>
        <taxon>Hexapoda</taxon>
        <taxon>Insecta</taxon>
        <taxon>Pterygota</taxon>
        <taxon>Neoptera</taxon>
        <taxon>Endopterygota</taxon>
        <taxon>Hymenoptera</taxon>
        <taxon>Apocrita</taxon>
        <taxon>Aculeata</taxon>
        <taxon>Formicoidea</taxon>
        <taxon>Formicidae</taxon>
        <taxon>Myrmicinae</taxon>
        <taxon>Cardiocondyla</taxon>
    </lineage>
</organism>
<dbReference type="EMBL" id="JADYXP020000003">
    <property type="protein sequence ID" value="KAL0127880.1"/>
    <property type="molecule type" value="Genomic_DNA"/>
</dbReference>
<keyword evidence="2" id="KW-1185">Reference proteome</keyword>
<proteinExistence type="predicted"/>
<accession>A0AAW2GJM3</accession>
<name>A0AAW2GJM3_9HYME</name>
<gene>
    <name evidence="1" type="ORF">PUN28_003258</name>
</gene>
<dbReference type="AlphaFoldDB" id="A0AAW2GJM3"/>
<sequence length="143" mass="16667">MIARYVSVKKGGKMLDEHVGHVEWDRKSFAWRTFDISTVKKKGKKTKKNQKKKQNSTVKNVNVMNIRTFRSNRFEKFFLQPRANKITFLYFYFASKEWMATATGGRNSRRWHINASIVVTSGNVIYYSNAASEWRPASRTCSG</sequence>
<protein>
    <submittedName>
        <fullName evidence="1">Uncharacterized protein</fullName>
    </submittedName>
</protein>
<evidence type="ECO:0000313" key="1">
    <source>
        <dbReference type="EMBL" id="KAL0127880.1"/>
    </source>
</evidence>